<evidence type="ECO:0000313" key="8">
    <source>
        <dbReference type="EMBL" id="PAV17676.1"/>
    </source>
</evidence>
<dbReference type="PANTHER" id="PTHR24068">
    <property type="entry name" value="UBIQUITIN-CONJUGATING ENZYME E2"/>
    <property type="match status" value="1"/>
</dbReference>
<organism evidence="8 9">
    <name type="scientific">Pyrrhoderma noxium</name>
    <dbReference type="NCBI Taxonomy" id="2282107"/>
    <lineage>
        <taxon>Eukaryota</taxon>
        <taxon>Fungi</taxon>
        <taxon>Dikarya</taxon>
        <taxon>Basidiomycota</taxon>
        <taxon>Agaricomycotina</taxon>
        <taxon>Agaricomycetes</taxon>
        <taxon>Hymenochaetales</taxon>
        <taxon>Hymenochaetaceae</taxon>
        <taxon>Pyrrhoderma</taxon>
    </lineage>
</organism>
<dbReference type="InterPro" id="IPR000608">
    <property type="entry name" value="UBC"/>
</dbReference>
<feature type="region of interest" description="Disordered" evidence="6">
    <location>
        <begin position="149"/>
        <end position="263"/>
    </location>
</feature>
<dbReference type="GO" id="GO:0061631">
    <property type="term" value="F:ubiquitin conjugating enzyme activity"/>
    <property type="evidence" value="ECO:0007669"/>
    <property type="project" value="UniProtKB-EC"/>
</dbReference>
<dbReference type="SMART" id="SM00212">
    <property type="entry name" value="UBCc"/>
    <property type="match status" value="1"/>
</dbReference>
<dbReference type="OrthoDB" id="7851174at2759"/>
<feature type="compositionally biased region" description="Polar residues" evidence="6">
    <location>
        <begin position="209"/>
        <end position="227"/>
    </location>
</feature>
<dbReference type="STRING" id="2282107.A0A286UDL1"/>
<keyword evidence="3" id="KW-0547">Nucleotide-binding</keyword>
<gene>
    <name evidence="8" type="ORF">PNOK_0616200</name>
</gene>
<dbReference type="AlphaFoldDB" id="A0A286UDL1"/>
<feature type="domain" description="UBC core" evidence="7">
    <location>
        <begin position="6"/>
        <end position="152"/>
    </location>
</feature>
<evidence type="ECO:0000313" key="9">
    <source>
        <dbReference type="Proteomes" id="UP000217199"/>
    </source>
</evidence>
<keyword evidence="5" id="KW-0067">ATP-binding</keyword>
<evidence type="ECO:0000256" key="5">
    <source>
        <dbReference type="ARBA" id="ARBA00022840"/>
    </source>
</evidence>
<dbReference type="FunFam" id="3.10.110.10:FF:000060">
    <property type="entry name" value="Ubiquitin conjugating enzyme (UbcB)"/>
    <property type="match status" value="1"/>
</dbReference>
<keyword evidence="4" id="KW-0833">Ubl conjugation pathway</keyword>
<dbReference type="SUPFAM" id="SSF54495">
    <property type="entry name" value="UBC-like"/>
    <property type="match status" value="1"/>
</dbReference>
<sequence>MAATSMTLKRLNREIADLKKEDLCGMTLEPSEDNLRIWRASIPGPVGSPYEGGVFQLRVELKVDYPFSAPSVNFVTKIYHMNISSNGAICIDVLKQNWSPALSLYKVLLSLSSLLTDPNPSDPLVPAIAQEYLHNRQKHDETARNWTRLYAQPPNVKQDSTETASNPKGKGKASSRPSTRSSDRSRRTSGGTSSGGSKEIVIDVDAPNHTASGSSTNLETGRPNTRTRSGEKRKRDGSESEKSDGSRRKRPTDGDDGVIVIED</sequence>
<evidence type="ECO:0000256" key="6">
    <source>
        <dbReference type="SAM" id="MobiDB-lite"/>
    </source>
</evidence>
<evidence type="ECO:0000256" key="3">
    <source>
        <dbReference type="ARBA" id="ARBA00022741"/>
    </source>
</evidence>
<dbReference type="PROSITE" id="PS50127">
    <property type="entry name" value="UBC_2"/>
    <property type="match status" value="1"/>
</dbReference>
<dbReference type="Gene3D" id="3.10.110.10">
    <property type="entry name" value="Ubiquitin Conjugating Enzyme"/>
    <property type="match status" value="1"/>
</dbReference>
<dbReference type="EC" id="2.3.2.23" evidence="1"/>
<protein>
    <recommendedName>
        <fullName evidence="1">E2 ubiquitin-conjugating enzyme</fullName>
        <ecNumber evidence="1">2.3.2.23</ecNumber>
    </recommendedName>
</protein>
<evidence type="ECO:0000259" key="7">
    <source>
        <dbReference type="PROSITE" id="PS50127"/>
    </source>
</evidence>
<comment type="caution">
    <text evidence="8">The sequence shown here is derived from an EMBL/GenBank/DDBJ whole genome shotgun (WGS) entry which is preliminary data.</text>
</comment>
<dbReference type="InterPro" id="IPR016135">
    <property type="entry name" value="UBQ-conjugating_enzyme/RWD"/>
</dbReference>
<evidence type="ECO:0000256" key="4">
    <source>
        <dbReference type="ARBA" id="ARBA00022786"/>
    </source>
</evidence>
<dbReference type="InParanoid" id="A0A286UDL1"/>
<keyword evidence="9" id="KW-1185">Reference proteome</keyword>
<dbReference type="Pfam" id="PF00179">
    <property type="entry name" value="UQ_con"/>
    <property type="match status" value="1"/>
</dbReference>
<feature type="compositionally biased region" description="Basic and acidic residues" evidence="6">
    <location>
        <begin position="228"/>
        <end position="246"/>
    </location>
</feature>
<feature type="compositionally biased region" description="Polar residues" evidence="6">
    <location>
        <begin position="155"/>
        <end position="166"/>
    </location>
</feature>
<dbReference type="Proteomes" id="UP000217199">
    <property type="component" value="Unassembled WGS sequence"/>
</dbReference>
<evidence type="ECO:0000256" key="1">
    <source>
        <dbReference type="ARBA" id="ARBA00012486"/>
    </source>
</evidence>
<dbReference type="EMBL" id="NBII01000006">
    <property type="protein sequence ID" value="PAV17676.1"/>
    <property type="molecule type" value="Genomic_DNA"/>
</dbReference>
<dbReference type="FunCoup" id="A0A286UDL1">
    <property type="interactions" value="369"/>
</dbReference>
<keyword evidence="2" id="KW-0808">Transferase</keyword>
<evidence type="ECO:0000256" key="2">
    <source>
        <dbReference type="ARBA" id="ARBA00022679"/>
    </source>
</evidence>
<reference evidence="8 9" key="1">
    <citation type="journal article" date="2017" name="Mol. Ecol.">
        <title>Comparative and population genomic landscape of Phellinus noxius: A hypervariable fungus causing root rot in trees.</title>
        <authorList>
            <person name="Chung C.L."/>
            <person name="Lee T.J."/>
            <person name="Akiba M."/>
            <person name="Lee H.H."/>
            <person name="Kuo T.H."/>
            <person name="Liu D."/>
            <person name="Ke H.M."/>
            <person name="Yokoi T."/>
            <person name="Roa M.B."/>
            <person name="Lu M.J."/>
            <person name="Chang Y.Y."/>
            <person name="Ann P.J."/>
            <person name="Tsai J.N."/>
            <person name="Chen C.Y."/>
            <person name="Tzean S.S."/>
            <person name="Ota Y."/>
            <person name="Hattori T."/>
            <person name="Sahashi N."/>
            <person name="Liou R.F."/>
            <person name="Kikuchi T."/>
            <person name="Tsai I.J."/>
        </authorList>
    </citation>
    <scope>NUCLEOTIDE SEQUENCE [LARGE SCALE GENOMIC DNA]</scope>
    <source>
        <strain evidence="8 9">FFPRI411160</strain>
    </source>
</reference>
<accession>A0A286UDL1</accession>
<dbReference type="GO" id="GO:0005524">
    <property type="term" value="F:ATP binding"/>
    <property type="evidence" value="ECO:0007669"/>
    <property type="project" value="UniProtKB-KW"/>
</dbReference>
<name>A0A286UDL1_9AGAM</name>
<feature type="compositionally biased region" description="Low complexity" evidence="6">
    <location>
        <begin position="188"/>
        <end position="197"/>
    </location>
</feature>
<proteinExistence type="predicted"/>